<reference evidence="2" key="1">
    <citation type="journal article" date="2023" name="Mol. Phylogenet. Evol.">
        <title>Genome-scale phylogeny and comparative genomics of the fungal order Sordariales.</title>
        <authorList>
            <person name="Hensen N."/>
            <person name="Bonometti L."/>
            <person name="Westerberg I."/>
            <person name="Brannstrom I.O."/>
            <person name="Guillou S."/>
            <person name="Cros-Aarteil S."/>
            <person name="Calhoun S."/>
            <person name="Haridas S."/>
            <person name="Kuo A."/>
            <person name="Mondo S."/>
            <person name="Pangilinan J."/>
            <person name="Riley R."/>
            <person name="LaButti K."/>
            <person name="Andreopoulos B."/>
            <person name="Lipzen A."/>
            <person name="Chen C."/>
            <person name="Yan M."/>
            <person name="Daum C."/>
            <person name="Ng V."/>
            <person name="Clum A."/>
            <person name="Steindorff A."/>
            <person name="Ohm R.A."/>
            <person name="Martin F."/>
            <person name="Silar P."/>
            <person name="Natvig D.O."/>
            <person name="Lalanne C."/>
            <person name="Gautier V."/>
            <person name="Ament-Velasquez S.L."/>
            <person name="Kruys A."/>
            <person name="Hutchinson M.I."/>
            <person name="Powell A.J."/>
            <person name="Barry K."/>
            <person name="Miller A.N."/>
            <person name="Grigoriev I.V."/>
            <person name="Debuchy R."/>
            <person name="Gladieux P."/>
            <person name="Hiltunen Thoren M."/>
            <person name="Johannesson H."/>
        </authorList>
    </citation>
    <scope>NUCLEOTIDE SEQUENCE</scope>
    <source>
        <strain evidence="2">CBS 532.94</strain>
    </source>
</reference>
<feature type="region of interest" description="Disordered" evidence="1">
    <location>
        <begin position="86"/>
        <end position="106"/>
    </location>
</feature>
<comment type="caution">
    <text evidence="2">The sequence shown here is derived from an EMBL/GenBank/DDBJ whole genome shotgun (WGS) entry which is preliminary data.</text>
</comment>
<dbReference type="Proteomes" id="UP001303760">
    <property type="component" value="Unassembled WGS sequence"/>
</dbReference>
<name>A0AAN7C3T4_9PEZI</name>
<reference evidence="2" key="2">
    <citation type="submission" date="2023-05" db="EMBL/GenBank/DDBJ databases">
        <authorList>
            <consortium name="Lawrence Berkeley National Laboratory"/>
            <person name="Steindorff A."/>
            <person name="Hensen N."/>
            <person name="Bonometti L."/>
            <person name="Westerberg I."/>
            <person name="Brannstrom I.O."/>
            <person name="Guillou S."/>
            <person name="Cros-Aarteil S."/>
            <person name="Calhoun S."/>
            <person name="Haridas S."/>
            <person name="Kuo A."/>
            <person name="Mondo S."/>
            <person name="Pangilinan J."/>
            <person name="Riley R."/>
            <person name="Labutti K."/>
            <person name="Andreopoulos B."/>
            <person name="Lipzen A."/>
            <person name="Chen C."/>
            <person name="Yanf M."/>
            <person name="Daum C."/>
            <person name="Ng V."/>
            <person name="Clum A."/>
            <person name="Ohm R."/>
            <person name="Martin F."/>
            <person name="Silar P."/>
            <person name="Natvig D."/>
            <person name="Lalanne C."/>
            <person name="Gautier V."/>
            <person name="Ament-Velasquez S.L."/>
            <person name="Kruys A."/>
            <person name="Hutchinson M.I."/>
            <person name="Powell A.J."/>
            <person name="Barry K."/>
            <person name="Miller A.N."/>
            <person name="Grigoriev I.V."/>
            <person name="Debuchy R."/>
            <person name="Gladieux P."/>
            <person name="Thoren M.H."/>
            <person name="Johannesson H."/>
        </authorList>
    </citation>
    <scope>NUCLEOTIDE SEQUENCE</scope>
    <source>
        <strain evidence="2">CBS 532.94</strain>
    </source>
</reference>
<proteinExistence type="predicted"/>
<sequence>MAANQMQRLSEFNDLVVDLQQQLKEVSDRLESALQEKRSLEDMVLRQRVRIRLLEDDIHRRSAIIESLEVKNQELSTRNEVLEEESQRVENISDLGGPPQEETRRTANATTELQALQSQVSAFCGRIIGVELDSNVWFLSDQTFGDMRSPKDNETLALVDMLCDELKTATLLPVEGLLMVLSAGLEAAPSHREDTLLVSLWQLVKMLEEVFPDEPRFSLWRRAMDDELLSSSPWCSRITQAIIDGAIIGLCLSQDAQFYEAHGLGVLIGPRIKHYLALDLRSQRMWMFKYPQMAFDLDYKKGNSIIIPGASTGPIKCWVHWYPRIATIRRYL</sequence>
<accession>A0AAN7C3T4</accession>
<dbReference type="EMBL" id="MU860364">
    <property type="protein sequence ID" value="KAK4234476.1"/>
    <property type="molecule type" value="Genomic_DNA"/>
</dbReference>
<organism evidence="2 3">
    <name type="scientific">Achaetomium macrosporum</name>
    <dbReference type="NCBI Taxonomy" id="79813"/>
    <lineage>
        <taxon>Eukaryota</taxon>
        <taxon>Fungi</taxon>
        <taxon>Dikarya</taxon>
        <taxon>Ascomycota</taxon>
        <taxon>Pezizomycotina</taxon>
        <taxon>Sordariomycetes</taxon>
        <taxon>Sordariomycetidae</taxon>
        <taxon>Sordariales</taxon>
        <taxon>Chaetomiaceae</taxon>
        <taxon>Achaetomium</taxon>
    </lineage>
</organism>
<gene>
    <name evidence="2" type="ORF">C8A03DRAFT_37747</name>
</gene>
<dbReference type="AlphaFoldDB" id="A0AAN7C3T4"/>
<evidence type="ECO:0000313" key="2">
    <source>
        <dbReference type="EMBL" id="KAK4234476.1"/>
    </source>
</evidence>
<protein>
    <submittedName>
        <fullName evidence="2">Uncharacterized protein</fullName>
    </submittedName>
</protein>
<evidence type="ECO:0000313" key="3">
    <source>
        <dbReference type="Proteomes" id="UP001303760"/>
    </source>
</evidence>
<keyword evidence="3" id="KW-1185">Reference proteome</keyword>
<evidence type="ECO:0000256" key="1">
    <source>
        <dbReference type="SAM" id="MobiDB-lite"/>
    </source>
</evidence>